<dbReference type="EMBL" id="CP071872">
    <property type="protein sequence ID" value="UNM16558.1"/>
    <property type="molecule type" value="Genomic_DNA"/>
</dbReference>
<proteinExistence type="predicted"/>
<gene>
    <name evidence="2" type="ORF">J4032_16785</name>
</gene>
<dbReference type="Proteomes" id="UP000828924">
    <property type="component" value="Chromosome"/>
</dbReference>
<reference evidence="2 3" key="1">
    <citation type="submission" date="2021-03" db="EMBL/GenBank/DDBJ databases">
        <title>Complete genome of Streptomyces formicae strain 1H-GS9 (DSM 100524).</title>
        <authorList>
            <person name="Atanasov K.E."/>
            <person name="Altabella T."/>
            <person name="Ferrer A."/>
        </authorList>
    </citation>
    <scope>NUCLEOTIDE SEQUENCE [LARGE SCALE GENOMIC DNA]</scope>
    <source>
        <strain evidence="2 3">1H-GS9</strain>
    </source>
</reference>
<feature type="region of interest" description="Disordered" evidence="1">
    <location>
        <begin position="1"/>
        <end position="103"/>
    </location>
</feature>
<feature type="compositionally biased region" description="Acidic residues" evidence="1">
    <location>
        <begin position="82"/>
        <end position="95"/>
    </location>
</feature>
<keyword evidence="3" id="KW-1185">Reference proteome</keyword>
<evidence type="ECO:0000313" key="3">
    <source>
        <dbReference type="Proteomes" id="UP000828924"/>
    </source>
</evidence>
<protein>
    <submittedName>
        <fullName evidence="2">Uncharacterized protein</fullName>
    </submittedName>
</protein>
<evidence type="ECO:0000313" key="2">
    <source>
        <dbReference type="EMBL" id="UNM16558.1"/>
    </source>
</evidence>
<sequence length="187" mass="19851">MPPVDQHIGSKTPPVPAAGLDPAYIPGLVPPRAEAADDAAAESAAASSADTDDAAPEQAGDAVPEEAAPAEEPADAPPQPEPADDEDAPAEDDGPVFEVSDRRGAIVADRTGVTFRLDEEEAEFGWDEIGAVEIDTPRFGRRFGVTVYISDRRWFRTDVEAPSRAVLKEWAADLDTVLDARFEEADA</sequence>
<accession>A0ABY3WV59</accession>
<name>A0ABY3WV59_9ACTN</name>
<organism evidence="2 3">
    <name type="scientific">Streptomyces formicae</name>
    <dbReference type="NCBI Taxonomy" id="1616117"/>
    <lineage>
        <taxon>Bacteria</taxon>
        <taxon>Bacillati</taxon>
        <taxon>Actinomycetota</taxon>
        <taxon>Actinomycetes</taxon>
        <taxon>Kitasatosporales</taxon>
        <taxon>Streptomycetaceae</taxon>
        <taxon>Streptomyces</taxon>
    </lineage>
</organism>
<evidence type="ECO:0000256" key="1">
    <source>
        <dbReference type="SAM" id="MobiDB-lite"/>
    </source>
</evidence>